<feature type="region of interest" description="Disordered" evidence="1">
    <location>
        <begin position="238"/>
        <end position="265"/>
    </location>
</feature>
<evidence type="ECO:0000313" key="2">
    <source>
        <dbReference type="EMBL" id="GAA0158955.1"/>
    </source>
</evidence>
<accession>A0AAV3Q620</accession>
<gene>
    <name evidence="2" type="ORF">LIER_15852</name>
</gene>
<evidence type="ECO:0000313" key="3">
    <source>
        <dbReference type="Proteomes" id="UP001454036"/>
    </source>
</evidence>
<feature type="compositionally biased region" description="Polar residues" evidence="1">
    <location>
        <begin position="238"/>
        <end position="263"/>
    </location>
</feature>
<name>A0AAV3Q620_LITER</name>
<dbReference type="AlphaFoldDB" id="A0AAV3Q620"/>
<keyword evidence="3" id="KW-1185">Reference proteome</keyword>
<feature type="region of interest" description="Disordered" evidence="1">
    <location>
        <begin position="325"/>
        <end position="344"/>
    </location>
</feature>
<reference evidence="2 3" key="1">
    <citation type="submission" date="2024-01" db="EMBL/GenBank/DDBJ databases">
        <title>The complete chloroplast genome sequence of Lithospermum erythrorhizon: insights into the phylogenetic relationship among Boraginaceae species and the maternal lineages of purple gromwells.</title>
        <authorList>
            <person name="Okada T."/>
            <person name="Watanabe K."/>
        </authorList>
    </citation>
    <scope>NUCLEOTIDE SEQUENCE [LARGE SCALE GENOMIC DNA]</scope>
</reference>
<proteinExistence type="predicted"/>
<feature type="compositionally biased region" description="Basic and acidic residues" evidence="1">
    <location>
        <begin position="334"/>
        <end position="344"/>
    </location>
</feature>
<dbReference type="EMBL" id="BAABME010003480">
    <property type="protein sequence ID" value="GAA0158955.1"/>
    <property type="molecule type" value="Genomic_DNA"/>
</dbReference>
<organism evidence="2 3">
    <name type="scientific">Lithospermum erythrorhizon</name>
    <name type="common">Purple gromwell</name>
    <name type="synonym">Lithospermum officinale var. erythrorhizon</name>
    <dbReference type="NCBI Taxonomy" id="34254"/>
    <lineage>
        <taxon>Eukaryota</taxon>
        <taxon>Viridiplantae</taxon>
        <taxon>Streptophyta</taxon>
        <taxon>Embryophyta</taxon>
        <taxon>Tracheophyta</taxon>
        <taxon>Spermatophyta</taxon>
        <taxon>Magnoliopsida</taxon>
        <taxon>eudicotyledons</taxon>
        <taxon>Gunneridae</taxon>
        <taxon>Pentapetalae</taxon>
        <taxon>asterids</taxon>
        <taxon>lamiids</taxon>
        <taxon>Boraginales</taxon>
        <taxon>Boraginaceae</taxon>
        <taxon>Boraginoideae</taxon>
        <taxon>Lithospermeae</taxon>
        <taxon>Lithospermum</taxon>
    </lineage>
</organism>
<protein>
    <submittedName>
        <fullName evidence="2">Uncharacterized protein</fullName>
    </submittedName>
</protein>
<evidence type="ECO:0000256" key="1">
    <source>
        <dbReference type="SAM" id="MobiDB-lite"/>
    </source>
</evidence>
<comment type="caution">
    <text evidence="2">The sequence shown here is derived from an EMBL/GenBank/DDBJ whole genome shotgun (WGS) entry which is preliminary data.</text>
</comment>
<sequence length="344" mass="37602">MRLPFSGFVNDLLENLNRTPGQIHPIGLLNITIFQVACKIAIIQATIPLFGSLLSANHMPLSLSEKLEGQVSKNFLDISRPNKVQPKQFHSQWFFIQGGIGPRVPISWTIKDEVGSLSVRDTAFIKSQIQALVKAIPVKPTWTTYCKESSLIMAGLIHDKMSKVEKTNQNASDPTEVDVAAMKGRHFPCFNNLLVIGKPLVSGSGPIPIFPAKRSTSSEGPASASKCTKVEALENINAPSLTPTTSHTKVISSNDELTVSPQETGGAKKKKYALSRLCSFFQSYIPFLTKFVASSKKDKYKSTSSQGEDSSLDWYTSRYMKAPYTLPNGLSNQKGDKDGAFCPG</sequence>
<dbReference type="Proteomes" id="UP001454036">
    <property type="component" value="Unassembled WGS sequence"/>
</dbReference>